<dbReference type="AlphaFoldDB" id="A0A1I3JX45"/>
<dbReference type="PANTHER" id="PTHR46696">
    <property type="entry name" value="P450, PUTATIVE (EUROFUNG)-RELATED"/>
    <property type="match status" value="1"/>
</dbReference>
<evidence type="ECO:0000313" key="3">
    <source>
        <dbReference type="Proteomes" id="UP000199111"/>
    </source>
</evidence>
<dbReference type="GO" id="GO:0005506">
    <property type="term" value="F:iron ion binding"/>
    <property type="evidence" value="ECO:0007669"/>
    <property type="project" value="InterPro"/>
</dbReference>
<proteinExistence type="inferred from homology"/>
<protein>
    <submittedName>
        <fullName evidence="2">Cytochrome P450</fullName>
    </submittedName>
</protein>
<dbReference type="InterPro" id="IPR036396">
    <property type="entry name" value="Cyt_P450_sf"/>
</dbReference>
<evidence type="ECO:0000256" key="1">
    <source>
        <dbReference type="ARBA" id="ARBA00010617"/>
    </source>
</evidence>
<sequence>MTAVRADASGVPEIDRPRRREYGAAVAVGWGQVFAAAIVSANRDPRVFAAPERLDISREAGAPGHLGYAHGPHFCLGAAPARVQTEVALAALLRRFPGLALAGAPGRVPDPGTWRLAALPVTL</sequence>
<reference evidence="3" key="1">
    <citation type="submission" date="2016-10" db="EMBL/GenBank/DDBJ databases">
        <authorList>
            <person name="Varghese N."/>
            <person name="Submissions S."/>
        </authorList>
    </citation>
    <scope>NUCLEOTIDE SEQUENCE [LARGE SCALE GENOMIC DNA]</scope>
    <source>
        <strain evidence="3">CGMCC 4.2126</strain>
    </source>
</reference>
<keyword evidence="3" id="KW-1185">Reference proteome</keyword>
<dbReference type="RefSeq" id="WP_143120834.1">
    <property type="nucleotide sequence ID" value="NZ_FOQY01000004.1"/>
</dbReference>
<dbReference type="EMBL" id="FOQY01000004">
    <property type="protein sequence ID" value="SFI64827.1"/>
    <property type="molecule type" value="Genomic_DNA"/>
</dbReference>
<dbReference type="GO" id="GO:0016705">
    <property type="term" value="F:oxidoreductase activity, acting on paired donors, with incorporation or reduction of molecular oxygen"/>
    <property type="evidence" value="ECO:0007669"/>
    <property type="project" value="InterPro"/>
</dbReference>
<accession>A0A1I3JX45</accession>
<dbReference type="SUPFAM" id="SSF48264">
    <property type="entry name" value="Cytochrome P450"/>
    <property type="match status" value="1"/>
</dbReference>
<dbReference type="Pfam" id="PF00067">
    <property type="entry name" value="p450"/>
    <property type="match status" value="1"/>
</dbReference>
<dbReference type="InterPro" id="IPR001128">
    <property type="entry name" value="Cyt_P450"/>
</dbReference>
<dbReference type="PANTHER" id="PTHR46696:SF1">
    <property type="entry name" value="CYTOCHROME P450 YJIB-RELATED"/>
    <property type="match status" value="1"/>
</dbReference>
<gene>
    <name evidence="2" type="ORF">SAMN05216275_104165</name>
</gene>
<dbReference type="GO" id="GO:0004497">
    <property type="term" value="F:monooxygenase activity"/>
    <property type="evidence" value="ECO:0007669"/>
    <property type="project" value="InterPro"/>
</dbReference>
<organism evidence="2 3">
    <name type="scientific">Streptosporangium canum</name>
    <dbReference type="NCBI Taxonomy" id="324952"/>
    <lineage>
        <taxon>Bacteria</taxon>
        <taxon>Bacillati</taxon>
        <taxon>Actinomycetota</taxon>
        <taxon>Actinomycetes</taxon>
        <taxon>Streptosporangiales</taxon>
        <taxon>Streptosporangiaceae</taxon>
        <taxon>Streptosporangium</taxon>
    </lineage>
</organism>
<dbReference type="Gene3D" id="1.10.630.10">
    <property type="entry name" value="Cytochrome P450"/>
    <property type="match status" value="1"/>
</dbReference>
<name>A0A1I3JX45_9ACTN</name>
<dbReference type="GO" id="GO:0020037">
    <property type="term" value="F:heme binding"/>
    <property type="evidence" value="ECO:0007669"/>
    <property type="project" value="InterPro"/>
</dbReference>
<dbReference type="GeneID" id="96297347"/>
<evidence type="ECO:0000313" key="2">
    <source>
        <dbReference type="EMBL" id="SFI64827.1"/>
    </source>
</evidence>
<dbReference type="Proteomes" id="UP000199111">
    <property type="component" value="Unassembled WGS sequence"/>
</dbReference>
<comment type="similarity">
    <text evidence="1">Belongs to the cytochrome P450 family.</text>
</comment>